<dbReference type="Proteomes" id="UP001141992">
    <property type="component" value="Unassembled WGS sequence"/>
</dbReference>
<dbReference type="EMBL" id="JAPZVI010000021">
    <property type="protein sequence ID" value="MCZ8404183.1"/>
    <property type="molecule type" value="Genomic_DNA"/>
</dbReference>
<dbReference type="GO" id="GO:0006352">
    <property type="term" value="P:DNA-templated transcription initiation"/>
    <property type="evidence" value="ECO:0007669"/>
    <property type="project" value="InterPro"/>
</dbReference>
<dbReference type="SUPFAM" id="SSF88946">
    <property type="entry name" value="Sigma2 domain of RNA polymerase sigma factors"/>
    <property type="match status" value="1"/>
</dbReference>
<dbReference type="InterPro" id="IPR036388">
    <property type="entry name" value="WH-like_DNA-bd_sf"/>
</dbReference>
<feature type="domain" description="RNA polymerase sigma factor 70 region 4 type 2" evidence="6">
    <location>
        <begin position="107"/>
        <end position="157"/>
    </location>
</feature>
<proteinExistence type="inferred from homology"/>
<evidence type="ECO:0000313" key="8">
    <source>
        <dbReference type="Proteomes" id="UP001141992"/>
    </source>
</evidence>
<evidence type="ECO:0000256" key="3">
    <source>
        <dbReference type="ARBA" id="ARBA00023082"/>
    </source>
</evidence>
<dbReference type="GO" id="GO:0016987">
    <property type="term" value="F:sigma factor activity"/>
    <property type="evidence" value="ECO:0007669"/>
    <property type="project" value="UniProtKB-KW"/>
</dbReference>
<dbReference type="InterPro" id="IPR014284">
    <property type="entry name" value="RNA_pol_sigma-70_dom"/>
</dbReference>
<dbReference type="InterPro" id="IPR007627">
    <property type="entry name" value="RNA_pol_sigma70_r2"/>
</dbReference>
<dbReference type="Gene3D" id="1.10.10.10">
    <property type="entry name" value="Winged helix-like DNA-binding domain superfamily/Winged helix DNA-binding domain"/>
    <property type="match status" value="1"/>
</dbReference>
<protein>
    <submittedName>
        <fullName evidence="7">RNA polymerase sigma factor</fullName>
    </submittedName>
</protein>
<dbReference type="InterPro" id="IPR013249">
    <property type="entry name" value="RNA_pol_sigma70_r4_t2"/>
</dbReference>
<comment type="caution">
    <text evidence="7">The sequence shown here is derived from an EMBL/GenBank/DDBJ whole genome shotgun (WGS) entry which is preliminary data.</text>
</comment>
<keyword evidence="3" id="KW-0731">Sigma factor</keyword>
<comment type="similarity">
    <text evidence="1">Belongs to the sigma-70 factor family. ECF subfamily.</text>
</comment>
<reference evidence="7" key="1">
    <citation type="submission" date="2022-12" db="EMBL/GenBank/DDBJ databases">
        <authorList>
            <person name="Voronina O.L."/>
            <person name="Kunda M.S."/>
            <person name="Ryzhova N."/>
            <person name="Aksenova E.I."/>
        </authorList>
    </citation>
    <scope>NUCLEOTIDE SEQUENCE</scope>
    <source>
        <strain evidence="7">SCCH136:Ach223948</strain>
    </source>
</reference>
<dbReference type="PANTHER" id="PTHR43133">
    <property type="entry name" value="RNA POLYMERASE ECF-TYPE SIGMA FACTO"/>
    <property type="match status" value="1"/>
</dbReference>
<feature type="domain" description="RNA polymerase sigma-70 region 2" evidence="5">
    <location>
        <begin position="16"/>
        <end position="75"/>
    </location>
</feature>
<dbReference type="Pfam" id="PF04542">
    <property type="entry name" value="Sigma70_r2"/>
    <property type="match status" value="1"/>
</dbReference>
<gene>
    <name evidence="7" type="ORF">O9570_22185</name>
</gene>
<dbReference type="RefSeq" id="WP_024070275.1">
    <property type="nucleotide sequence ID" value="NZ_CAXONT010000208.1"/>
</dbReference>
<keyword evidence="2" id="KW-0805">Transcription regulation</keyword>
<dbReference type="SUPFAM" id="SSF88659">
    <property type="entry name" value="Sigma3 and sigma4 domains of RNA polymerase sigma factors"/>
    <property type="match status" value="1"/>
</dbReference>
<dbReference type="KEGG" id="axx:ERS451415_05157"/>
<keyword evidence="4" id="KW-0804">Transcription</keyword>
<evidence type="ECO:0000259" key="6">
    <source>
        <dbReference type="Pfam" id="PF08281"/>
    </source>
</evidence>
<dbReference type="eggNOG" id="COG1595">
    <property type="taxonomic scope" value="Bacteria"/>
</dbReference>
<evidence type="ECO:0000256" key="1">
    <source>
        <dbReference type="ARBA" id="ARBA00010641"/>
    </source>
</evidence>
<organism evidence="7 8">
    <name type="scientific">Alcaligenes xylosoxydans xylosoxydans</name>
    <name type="common">Achromobacter xylosoxidans</name>
    <dbReference type="NCBI Taxonomy" id="85698"/>
    <lineage>
        <taxon>Bacteria</taxon>
        <taxon>Pseudomonadati</taxon>
        <taxon>Pseudomonadota</taxon>
        <taxon>Betaproteobacteria</taxon>
        <taxon>Burkholderiales</taxon>
        <taxon>Alcaligenaceae</taxon>
        <taxon>Achromobacter</taxon>
    </lineage>
</organism>
<dbReference type="PANTHER" id="PTHR43133:SF63">
    <property type="entry name" value="RNA POLYMERASE SIGMA FACTOR FECI-RELATED"/>
    <property type="match status" value="1"/>
</dbReference>
<accession>A0A0D6IJS8</accession>
<name>A0A0D6IJS8_ALCXX</name>
<dbReference type="Gene3D" id="1.10.1740.10">
    <property type="match status" value="1"/>
</dbReference>
<dbReference type="CDD" id="cd06171">
    <property type="entry name" value="Sigma70_r4"/>
    <property type="match status" value="1"/>
</dbReference>
<dbReference type="NCBIfam" id="TIGR02937">
    <property type="entry name" value="sigma70-ECF"/>
    <property type="match status" value="1"/>
</dbReference>
<evidence type="ECO:0000259" key="5">
    <source>
        <dbReference type="Pfam" id="PF04542"/>
    </source>
</evidence>
<dbReference type="GO" id="GO:0003677">
    <property type="term" value="F:DNA binding"/>
    <property type="evidence" value="ECO:0007669"/>
    <property type="project" value="InterPro"/>
</dbReference>
<evidence type="ECO:0000256" key="2">
    <source>
        <dbReference type="ARBA" id="ARBA00023015"/>
    </source>
</evidence>
<dbReference type="InterPro" id="IPR039425">
    <property type="entry name" value="RNA_pol_sigma-70-like"/>
</dbReference>
<evidence type="ECO:0000313" key="7">
    <source>
        <dbReference type="EMBL" id="MCZ8404183.1"/>
    </source>
</evidence>
<sequence length="167" mass="19110">MSRPASSRPGWLACYDELIGAWSRRSGNRHDAEDAAHDAIEHLLNADASVAAKARGYLFQVAGHRLIDRWRRQHREQHVPLDELDERDQPVHADPESPVRAARLADDLARVLAELPPKCRQAFVLNRIEGWTQAEVATCMGLSKNMIERYVMRAIQHVQERLREHNP</sequence>
<dbReference type="AlphaFoldDB" id="A0A0D6IJS8"/>
<dbReference type="InterPro" id="IPR013324">
    <property type="entry name" value="RNA_pol_sigma_r3/r4-like"/>
</dbReference>
<dbReference type="InterPro" id="IPR013325">
    <property type="entry name" value="RNA_pol_sigma_r2"/>
</dbReference>
<evidence type="ECO:0000256" key="4">
    <source>
        <dbReference type="ARBA" id="ARBA00023163"/>
    </source>
</evidence>
<dbReference type="Pfam" id="PF08281">
    <property type="entry name" value="Sigma70_r4_2"/>
    <property type="match status" value="1"/>
</dbReference>